<dbReference type="OrthoDB" id="2015434at2759"/>
<dbReference type="STRING" id="34508.A0A4U8UL09"/>
<dbReference type="GO" id="GO:0000139">
    <property type="term" value="C:Golgi membrane"/>
    <property type="evidence" value="ECO:0007669"/>
    <property type="project" value="InterPro"/>
</dbReference>
<feature type="transmembrane region" description="Helical" evidence="9">
    <location>
        <begin position="1004"/>
        <end position="1026"/>
    </location>
</feature>
<dbReference type="GO" id="GO:0017134">
    <property type="term" value="F:fibroblast growth factor binding"/>
    <property type="evidence" value="ECO:0007669"/>
    <property type="project" value="TreeGrafter"/>
</dbReference>
<evidence type="ECO:0008006" key="12">
    <source>
        <dbReference type="Google" id="ProtNLM"/>
    </source>
</evidence>
<keyword evidence="2 9" id="KW-0812">Transmembrane</keyword>
<organism evidence="10 11">
    <name type="scientific">Steinernema carpocapsae</name>
    <name type="common">Entomopathogenic nematode</name>
    <dbReference type="NCBI Taxonomy" id="34508"/>
    <lineage>
        <taxon>Eukaryota</taxon>
        <taxon>Metazoa</taxon>
        <taxon>Ecdysozoa</taxon>
        <taxon>Nematoda</taxon>
        <taxon>Chromadorea</taxon>
        <taxon>Rhabditida</taxon>
        <taxon>Tylenchina</taxon>
        <taxon>Panagrolaimomorpha</taxon>
        <taxon>Strongyloidoidea</taxon>
        <taxon>Steinernematidae</taxon>
        <taxon>Steinernema</taxon>
    </lineage>
</organism>
<evidence type="ECO:0000256" key="9">
    <source>
        <dbReference type="SAM" id="Phobius"/>
    </source>
</evidence>
<dbReference type="InterPro" id="IPR001893">
    <property type="entry name" value="Cys-rich_GLG1_repeat"/>
</dbReference>
<feature type="repeat" description="Cys-rich GLG1" evidence="8">
    <location>
        <begin position="695"/>
        <end position="755"/>
    </location>
</feature>
<evidence type="ECO:0000256" key="6">
    <source>
        <dbReference type="ARBA" id="ARBA00023136"/>
    </source>
</evidence>
<evidence type="ECO:0000256" key="5">
    <source>
        <dbReference type="ARBA" id="ARBA00022989"/>
    </source>
</evidence>
<evidence type="ECO:0000313" key="10">
    <source>
        <dbReference type="EMBL" id="TMS33552.1"/>
    </source>
</evidence>
<feature type="repeat" description="Cys-rich GLG1" evidence="8">
    <location>
        <begin position="94"/>
        <end position="154"/>
    </location>
</feature>
<evidence type="ECO:0000256" key="3">
    <source>
        <dbReference type="ARBA" id="ARBA00022729"/>
    </source>
</evidence>
<evidence type="ECO:0000256" key="1">
    <source>
        <dbReference type="ARBA" id="ARBA00004479"/>
    </source>
</evidence>
<feature type="repeat" description="Cys-rich GLG1" evidence="8">
    <location>
        <begin position="233"/>
        <end position="295"/>
    </location>
</feature>
<dbReference type="PANTHER" id="PTHR11884">
    <property type="entry name" value="SELECTIN LIGAND RELATED"/>
    <property type="match status" value="1"/>
</dbReference>
<evidence type="ECO:0000256" key="2">
    <source>
        <dbReference type="ARBA" id="ARBA00022692"/>
    </source>
</evidence>
<keyword evidence="11" id="KW-1185">Reference proteome</keyword>
<dbReference type="EMBL" id="AZBU02000001">
    <property type="protein sequence ID" value="TMS33552.1"/>
    <property type="molecule type" value="Genomic_DNA"/>
</dbReference>
<dbReference type="InterPro" id="IPR017873">
    <property type="entry name" value="Cys-rich_GLG1_repeat_euk"/>
</dbReference>
<dbReference type="Pfam" id="PF00839">
    <property type="entry name" value="Cys_rich_FGFR"/>
    <property type="match status" value="13"/>
</dbReference>
<keyword evidence="5 9" id="KW-1133">Transmembrane helix</keyword>
<keyword evidence="6 9" id="KW-0472">Membrane</keyword>
<comment type="subcellular location">
    <subcellularLocation>
        <location evidence="1">Membrane</location>
        <topology evidence="1">Single-pass type I membrane protein</topology>
    </subcellularLocation>
</comment>
<gene>
    <name evidence="10" type="ORF">L596_001281</name>
</gene>
<proteinExistence type="predicted"/>
<dbReference type="InterPro" id="IPR039728">
    <property type="entry name" value="GLG1"/>
</dbReference>
<dbReference type="PANTHER" id="PTHR11884:SF1">
    <property type="entry name" value="GOLGI APPARATUS PROTEIN 1"/>
    <property type="match status" value="1"/>
</dbReference>
<dbReference type="Proteomes" id="UP000298663">
    <property type="component" value="Unassembled WGS sequence"/>
</dbReference>
<evidence type="ECO:0000256" key="4">
    <source>
        <dbReference type="ARBA" id="ARBA00022737"/>
    </source>
</evidence>
<protein>
    <recommendedName>
        <fullName evidence="12">Golgi apparatus protein 1</fullName>
    </recommendedName>
</protein>
<evidence type="ECO:0000313" key="11">
    <source>
        <dbReference type="Proteomes" id="UP000298663"/>
    </source>
</evidence>
<feature type="repeat" description="Cys-rich GLG1" evidence="8">
    <location>
        <begin position="895"/>
        <end position="955"/>
    </location>
</feature>
<accession>A0A4U8UL09</accession>
<keyword evidence="3" id="KW-0732">Signal</keyword>
<dbReference type="AlphaFoldDB" id="A0A4U8UL09"/>
<evidence type="ECO:0000256" key="7">
    <source>
        <dbReference type="ARBA" id="ARBA00023180"/>
    </source>
</evidence>
<feature type="repeat" description="Cys-rich GLG1" evidence="8">
    <location>
        <begin position="830"/>
        <end position="894"/>
    </location>
</feature>
<keyword evidence="4" id="KW-0677">Repeat</keyword>
<keyword evidence="7" id="KW-0325">Glycoprotein</keyword>
<name>A0A4U8UL09_STECR</name>
<sequence length="1036" mass="120281">MQQNGRFAKKKWSNGFTRSLEIEHVERVAFADFRLIGPFVHKCGNVVTQLGCGQLTTPSKHNQVRVPHSQGSVLECLIDRLVKNPQMHADALKSMDDDCRHEVMRLVELQSDDFHLDRHLFFACREDREKFCGEVPAGNGKVFECLLSHKDEPNMHPECRNVTNDRAQRMGEDYRMAPPLVKACGNEMKHYQCIPQTDMRGSPNFHLSWVLLCLENAVHVITQRKQGQPVDKPFSEGCQHEMIAHRQMMVEEFRMSPELVMNCAQEIHNYCSPNGDIERSGATMHCLMSHAQERDEKRQLGPQCMTALSTLVKVADLGSNYKVDKVLYESCKQLIDTSCNQDAVSEAATLNCLMQHVDSADMNRQCEQRLLEVQYFMARDWTLDPELYKACQKDAQERCHAQDNWWMKDNRQHIPDSGPTVLACLYRNAYDDQHPLEQDCAMNVRRVLHTRAIRVNLMPEVEENCRGALSEYCSRKTDVPQAEMQCLQENFETEDFKKRHEKCYQAVTEFTKMQSKDIQLNHALTKACRPVIQTYCDHFINEDIDHGDVMECLYRNKETQQMTPKCRSYVHHFELISMRDYHFSYRFTQACQNDIQKYCRNYGNDKGSIIRCLSEIQFEHRVLSSEKDLQKECKKQLRVAYLQQEQVNFDDKKHMNDADPILMKKCESEVRNLQCMEKSKSFEDVVECLREGFEKLGPECKSMIFNREKVELVDNSLDDELQRLCKHDIDKYCPKQNEDGGNVLECLANSKIVRLLKKPCFKIVKVRMQEQARDIRLRPGLLQACREDARQHCPQDFNKISDPKYQQTVLEGVIVGCLREKFSQMRGQIHLAANCKAEISKVIVESELDIELDRPLYESCKSTIEHHCRDKVIESGGSFETVLDCLKNDFYTGAISDQNCAKEVARRTRESLVDIQLDPVLQDACSLDLKRYCSDVPAGQSRQITCLMDVLEVNRVKMEENCKSKLIDRKRLWNYAHEKFSMQLPESWQEMYSIIANHPQRTSLLTYIGLVILALFVLGCCLGRCTKRTHYELKNR</sequence>
<evidence type="ECO:0000256" key="8">
    <source>
        <dbReference type="PROSITE-ProRule" id="PRU00622"/>
    </source>
</evidence>
<feature type="repeat" description="Cys-rich GLG1" evidence="8">
    <location>
        <begin position="361"/>
        <end position="433"/>
    </location>
</feature>
<comment type="caution">
    <text evidence="10">The sequence shown here is derived from an EMBL/GenBank/DDBJ whole genome shotgun (WGS) entry which is preliminary data.</text>
</comment>
<reference evidence="10 11" key="1">
    <citation type="journal article" date="2015" name="Genome Biol.">
        <title>Comparative genomics of Steinernema reveals deeply conserved gene regulatory networks.</title>
        <authorList>
            <person name="Dillman A.R."/>
            <person name="Macchietto M."/>
            <person name="Porter C.F."/>
            <person name="Rogers A."/>
            <person name="Williams B."/>
            <person name="Antoshechkin I."/>
            <person name="Lee M.M."/>
            <person name="Goodwin Z."/>
            <person name="Lu X."/>
            <person name="Lewis E.E."/>
            <person name="Goodrich-Blair H."/>
            <person name="Stock S.P."/>
            <person name="Adams B.J."/>
            <person name="Sternberg P.W."/>
            <person name="Mortazavi A."/>
        </authorList>
    </citation>
    <scope>NUCLEOTIDE SEQUENCE [LARGE SCALE GENOMIC DNA]</scope>
    <source>
        <strain evidence="10 11">ALL</strain>
    </source>
</reference>
<reference evidence="10 11" key="2">
    <citation type="journal article" date="2019" name="G3 (Bethesda)">
        <title>Hybrid Assembly of the Genome of the Entomopathogenic Nematode Steinernema carpocapsae Identifies the X-Chromosome.</title>
        <authorList>
            <person name="Serra L."/>
            <person name="Macchietto M."/>
            <person name="Macias-Munoz A."/>
            <person name="McGill C.J."/>
            <person name="Rodriguez I.M."/>
            <person name="Rodriguez B."/>
            <person name="Murad R."/>
            <person name="Mortazavi A."/>
        </authorList>
    </citation>
    <scope>NUCLEOTIDE SEQUENCE [LARGE SCALE GENOMIC DNA]</scope>
    <source>
        <strain evidence="10 11">ALL</strain>
    </source>
</reference>
<dbReference type="PROSITE" id="PS51289">
    <property type="entry name" value="GLG1_C_RICH"/>
    <property type="match status" value="7"/>
</dbReference>
<feature type="repeat" description="Cys-rich GLG1" evidence="8">
    <location>
        <begin position="561"/>
        <end position="621"/>
    </location>
</feature>